<dbReference type="KEGG" id="prel:PRELSG_0710200"/>
<dbReference type="Proteomes" id="UP000220158">
    <property type="component" value="Chromosome 7"/>
</dbReference>
<dbReference type="EMBL" id="LN835302">
    <property type="protein sequence ID" value="CRG99338.1"/>
    <property type="molecule type" value="Genomic_DNA"/>
</dbReference>
<dbReference type="FunFam" id="3.40.140.10:FF:000040">
    <property type="entry name" value="26S proteasome regulatory subunit RPN8"/>
    <property type="match status" value="1"/>
</dbReference>
<evidence type="ECO:0000313" key="5">
    <source>
        <dbReference type="EMBL" id="CRG99338.1"/>
    </source>
</evidence>
<dbReference type="InterPro" id="IPR024969">
    <property type="entry name" value="EIF3F/CSN6-like_C"/>
</dbReference>
<organism evidence="5 6">
    <name type="scientific">Plasmodium relictum</name>
    <dbReference type="NCBI Taxonomy" id="85471"/>
    <lineage>
        <taxon>Eukaryota</taxon>
        <taxon>Sar</taxon>
        <taxon>Alveolata</taxon>
        <taxon>Apicomplexa</taxon>
        <taxon>Aconoidasida</taxon>
        <taxon>Haemosporida</taxon>
        <taxon>Plasmodiidae</taxon>
        <taxon>Plasmodium</taxon>
        <taxon>Plasmodium (Haemamoeba)</taxon>
    </lineage>
</organism>
<evidence type="ECO:0000259" key="4">
    <source>
        <dbReference type="PROSITE" id="PS50249"/>
    </source>
</evidence>
<feature type="compositionally biased region" description="Basic and acidic residues" evidence="3">
    <location>
        <begin position="330"/>
        <end position="340"/>
    </location>
</feature>
<dbReference type="OrthoDB" id="10256771at2759"/>
<dbReference type="RefSeq" id="XP_028532345.1">
    <property type="nucleotide sequence ID" value="XM_028675792.1"/>
</dbReference>
<accession>A0A1J1H355</accession>
<reference evidence="5 6" key="1">
    <citation type="submission" date="2015-04" db="EMBL/GenBank/DDBJ databases">
        <authorList>
            <consortium name="Pathogen Informatics"/>
        </authorList>
    </citation>
    <scope>NUCLEOTIDE SEQUENCE [LARGE SCALE GENOMIC DNA]</scope>
    <source>
        <strain evidence="5 6">SGS1</strain>
    </source>
</reference>
<evidence type="ECO:0000313" key="6">
    <source>
        <dbReference type="Proteomes" id="UP000220158"/>
    </source>
</evidence>
<dbReference type="VEuPathDB" id="PlasmoDB:PRELSG_0710200"/>
<proteinExistence type="inferred from homology"/>
<dbReference type="SMART" id="SM00232">
    <property type="entry name" value="JAB_MPN"/>
    <property type="match status" value="1"/>
</dbReference>
<dbReference type="AlphaFoldDB" id="A0A1J1H355"/>
<evidence type="ECO:0000256" key="1">
    <source>
        <dbReference type="ARBA" id="ARBA00008568"/>
    </source>
</evidence>
<keyword evidence="2 5" id="KW-0647">Proteasome</keyword>
<dbReference type="Pfam" id="PF01398">
    <property type="entry name" value="JAB"/>
    <property type="match status" value="1"/>
</dbReference>
<dbReference type="PANTHER" id="PTHR10540:SF7">
    <property type="entry name" value="26S PROTEASOME NON-ATPASE REGULATORY SUBUNIT 7"/>
    <property type="match status" value="1"/>
</dbReference>
<evidence type="ECO:0000256" key="3">
    <source>
        <dbReference type="SAM" id="MobiDB-lite"/>
    </source>
</evidence>
<dbReference type="CDD" id="cd08062">
    <property type="entry name" value="MPN_RPN7_8"/>
    <property type="match status" value="1"/>
</dbReference>
<name>A0A1J1H355_PLARL</name>
<dbReference type="PROSITE" id="PS50249">
    <property type="entry name" value="MPN"/>
    <property type="match status" value="1"/>
</dbReference>
<feature type="region of interest" description="Disordered" evidence="3">
    <location>
        <begin position="298"/>
        <end position="340"/>
    </location>
</feature>
<dbReference type="GO" id="GO:0005838">
    <property type="term" value="C:proteasome regulatory particle"/>
    <property type="evidence" value="ECO:0007669"/>
    <property type="project" value="InterPro"/>
</dbReference>
<feature type="domain" description="MPN" evidence="4">
    <location>
        <begin position="22"/>
        <end position="159"/>
    </location>
</feature>
<evidence type="ECO:0000256" key="2">
    <source>
        <dbReference type="ARBA" id="ARBA00022942"/>
    </source>
</evidence>
<protein>
    <submittedName>
        <fullName evidence="5">26S proteasome regulatory subunit RPN8, putative</fullName>
    </submittedName>
</protein>
<dbReference type="Pfam" id="PF13012">
    <property type="entry name" value="MitMem_reg"/>
    <property type="match status" value="1"/>
</dbReference>
<sequence length="340" mass="39395">MENDIFEKNRNVLERIYLNKHVVVHPIVLLSVVDHYNRIASNTKKRVLGTILGEKIDGVVHITNSYALPFEEDIKDINIFYIDDNYNENLFNMIRKINTREKIVGWYTTGSNIKPNDIFINEIFYKYHHAPIFLLVNVHTDQSIFPVNAYVAIEKAIHDNKFRKTFIHIPVTIGAFEAEEVGVEFLLKELKSVSTSTLATKVGDKLSSLKSLISKLYEISSYLNDILNGNIEMNIKILYNLQNIFSVLPDIENAELIEAFMVKNNDLMLNIYIGSITRSVIALHNLINNKIENKINSEKKKLLENEKEKEKEKEKDKEKDKEKGKKKHKEKESKEDSITK</sequence>
<dbReference type="InterPro" id="IPR033858">
    <property type="entry name" value="MPN_RPN7_8"/>
</dbReference>
<dbReference type="GO" id="GO:0008237">
    <property type="term" value="F:metallopeptidase activity"/>
    <property type="evidence" value="ECO:0007669"/>
    <property type="project" value="InterPro"/>
</dbReference>
<keyword evidence="6" id="KW-1185">Reference proteome</keyword>
<feature type="compositionally biased region" description="Basic and acidic residues" evidence="3">
    <location>
        <begin position="298"/>
        <end position="323"/>
    </location>
</feature>
<dbReference type="GO" id="GO:0043161">
    <property type="term" value="P:proteasome-mediated ubiquitin-dependent protein catabolic process"/>
    <property type="evidence" value="ECO:0007669"/>
    <property type="project" value="TreeGrafter"/>
</dbReference>
<dbReference type="Gene3D" id="3.40.140.10">
    <property type="entry name" value="Cytidine Deaminase, domain 2"/>
    <property type="match status" value="1"/>
</dbReference>
<dbReference type="GeneID" id="39735439"/>
<gene>
    <name evidence="5" type="primary">RPN8</name>
    <name evidence="5" type="ORF">PRELSG_0710200</name>
</gene>
<dbReference type="OMA" id="DHYRRMD"/>
<comment type="similarity">
    <text evidence="1">Belongs to the peptidase M67A family.</text>
</comment>
<dbReference type="InterPro" id="IPR000555">
    <property type="entry name" value="JAMM/MPN+_dom"/>
</dbReference>
<dbReference type="InterPro" id="IPR037518">
    <property type="entry name" value="MPN"/>
</dbReference>
<dbReference type="PANTHER" id="PTHR10540">
    <property type="entry name" value="EUKARYOTIC TRANSLATION INITIATION FACTOR 3 SUBUNIT F-RELATED"/>
    <property type="match status" value="1"/>
</dbReference>